<protein>
    <submittedName>
        <fullName evidence="5">Thioredoxin reductase</fullName>
    </submittedName>
</protein>
<keyword evidence="1" id="KW-0285">Flavoprotein</keyword>
<dbReference type="PRINTS" id="PR00368">
    <property type="entry name" value="FADPNR"/>
</dbReference>
<accession>A0AA37BRL1</accession>
<reference evidence="5" key="2">
    <citation type="submission" date="2022-09" db="EMBL/GenBank/DDBJ databases">
        <authorList>
            <person name="Sun Q."/>
            <person name="Ohkuma M."/>
        </authorList>
    </citation>
    <scope>NUCLEOTIDE SEQUENCE</scope>
    <source>
        <strain evidence="5">JCM 13583</strain>
    </source>
</reference>
<keyword evidence="3" id="KW-0812">Transmembrane</keyword>
<evidence type="ECO:0000313" key="6">
    <source>
        <dbReference type="Proteomes" id="UP000632195"/>
    </source>
</evidence>
<comment type="caution">
    <text evidence="5">The sequence shown here is derived from an EMBL/GenBank/DDBJ whole genome shotgun (WGS) entry which is preliminary data.</text>
</comment>
<dbReference type="PRINTS" id="PR00469">
    <property type="entry name" value="PNDRDTASEII"/>
</dbReference>
<evidence type="ECO:0000256" key="1">
    <source>
        <dbReference type="ARBA" id="ARBA00022630"/>
    </source>
</evidence>
<dbReference type="InterPro" id="IPR023753">
    <property type="entry name" value="FAD/NAD-binding_dom"/>
</dbReference>
<organism evidence="5 6">
    <name type="scientific">Thermogymnomonas acidicola</name>
    <dbReference type="NCBI Taxonomy" id="399579"/>
    <lineage>
        <taxon>Archaea</taxon>
        <taxon>Methanobacteriati</taxon>
        <taxon>Thermoplasmatota</taxon>
        <taxon>Thermoplasmata</taxon>
        <taxon>Thermoplasmatales</taxon>
        <taxon>Thermogymnomonas</taxon>
    </lineage>
</organism>
<reference evidence="5" key="1">
    <citation type="journal article" date="2014" name="Int. J. Syst. Evol. Microbiol.">
        <title>Complete genome sequence of Corynebacterium casei LMG S-19264T (=DSM 44701T), isolated from a smear-ripened cheese.</title>
        <authorList>
            <consortium name="US DOE Joint Genome Institute (JGI-PGF)"/>
            <person name="Walter F."/>
            <person name="Albersmeier A."/>
            <person name="Kalinowski J."/>
            <person name="Ruckert C."/>
        </authorList>
    </citation>
    <scope>NUCLEOTIDE SEQUENCE</scope>
    <source>
        <strain evidence="5">JCM 13583</strain>
    </source>
</reference>
<keyword evidence="2" id="KW-0560">Oxidoreductase</keyword>
<evidence type="ECO:0000259" key="4">
    <source>
        <dbReference type="Pfam" id="PF07992"/>
    </source>
</evidence>
<keyword evidence="3" id="KW-1133">Transmembrane helix</keyword>
<dbReference type="Gene3D" id="3.50.50.60">
    <property type="entry name" value="FAD/NAD(P)-binding domain"/>
    <property type="match status" value="2"/>
</dbReference>
<dbReference type="PANTHER" id="PTHR48105">
    <property type="entry name" value="THIOREDOXIN REDUCTASE 1-RELATED-RELATED"/>
    <property type="match status" value="1"/>
</dbReference>
<dbReference type="Proteomes" id="UP000632195">
    <property type="component" value="Unassembled WGS sequence"/>
</dbReference>
<proteinExistence type="predicted"/>
<name>A0AA37BRL1_9ARCH</name>
<keyword evidence="3" id="KW-0472">Membrane</keyword>
<dbReference type="InterPro" id="IPR050097">
    <property type="entry name" value="Ferredoxin-NADP_redctase_2"/>
</dbReference>
<evidence type="ECO:0000313" key="5">
    <source>
        <dbReference type="EMBL" id="GGM71485.1"/>
    </source>
</evidence>
<evidence type="ECO:0000256" key="2">
    <source>
        <dbReference type="ARBA" id="ARBA00023002"/>
    </source>
</evidence>
<dbReference type="EMBL" id="BMNY01000001">
    <property type="protein sequence ID" value="GGM71485.1"/>
    <property type="molecule type" value="Genomic_DNA"/>
</dbReference>
<dbReference type="SUPFAM" id="SSF51905">
    <property type="entry name" value="FAD/NAD(P)-binding domain"/>
    <property type="match status" value="1"/>
</dbReference>
<dbReference type="Pfam" id="PF07992">
    <property type="entry name" value="Pyr_redox_2"/>
    <property type="match status" value="1"/>
</dbReference>
<evidence type="ECO:0000256" key="3">
    <source>
        <dbReference type="SAM" id="Phobius"/>
    </source>
</evidence>
<dbReference type="RefSeq" id="WP_188680350.1">
    <property type="nucleotide sequence ID" value="NZ_BMNY01000001.1"/>
</dbReference>
<dbReference type="GO" id="GO:0016491">
    <property type="term" value="F:oxidoreductase activity"/>
    <property type="evidence" value="ECO:0007669"/>
    <property type="project" value="UniProtKB-KW"/>
</dbReference>
<sequence length="320" mass="34383">MESKYDVIVVGGAAAGLTAALYMARQGLKTLVITKDIGGQALLTTEIQNYPGFKSIGGFELMSIFQEQASLYGTEFFYDEVVSVSGEDRFTVKTTTASFEAEALILAFGKTPRDLNVPGESELKGRGVSYCAVCDGPLYRGKEVILVGHGDHALQAALYLSGVASGVTVVQRPNTVRGDPELLQALKSRNNVRFRTGCEVRSIEGDATVRGVTAVCGGKEERIEGEAVFVEMGYVTRSKFLEGFVEMNDEGEIIVDSLGQTSRKGVFAAGDITQMPYKQVVISAGQGATAALSAYNYLQKKRGKHASNTDWRTVDIKVTG</sequence>
<feature type="transmembrane region" description="Helical" evidence="3">
    <location>
        <begin position="7"/>
        <end position="24"/>
    </location>
</feature>
<keyword evidence="6" id="KW-1185">Reference proteome</keyword>
<feature type="domain" description="FAD/NAD(P)-binding" evidence="4">
    <location>
        <begin position="5"/>
        <end position="287"/>
    </location>
</feature>
<dbReference type="InterPro" id="IPR036188">
    <property type="entry name" value="FAD/NAD-bd_sf"/>
</dbReference>
<dbReference type="AlphaFoldDB" id="A0AA37BRL1"/>
<gene>
    <name evidence="5" type="ORF">GCM10007108_06980</name>
</gene>